<dbReference type="EMBL" id="JBFPKE010000015">
    <property type="protein sequence ID" value="MEX3753613.1"/>
    <property type="molecule type" value="Genomic_DNA"/>
</dbReference>
<sequence>MYDMRLDPQGNLLPGKTWDDSPGLPPAEADMLLSMLDVPITIDRCFVEICGDLAAAAMLTELSTLESETGRQHVWLQVASKELERKLALTEAQQRAARRLLRSKGLIAYRRRRTPPLEEWRILWPAVLALLQQKAEERTAHVVWPPVRAVRPDQADHLDHPQQPVEVES</sequence>
<name>A0ABV3WK89_9BURK</name>
<evidence type="ECO:0000313" key="3">
    <source>
        <dbReference type="Proteomes" id="UP001558535"/>
    </source>
</evidence>
<evidence type="ECO:0000256" key="1">
    <source>
        <dbReference type="SAM" id="MobiDB-lite"/>
    </source>
</evidence>
<gene>
    <name evidence="2" type="ORF">AB3X84_26805</name>
</gene>
<feature type="region of interest" description="Disordered" evidence="1">
    <location>
        <begin position="1"/>
        <end position="22"/>
    </location>
</feature>
<dbReference type="RefSeq" id="WP_342933382.1">
    <property type="nucleotide sequence ID" value="NZ_JBFPKB010000016.1"/>
</dbReference>
<reference evidence="2 3" key="1">
    <citation type="submission" date="2024-07" db="EMBL/GenBank/DDBJ databases">
        <title>A survey of Mimosa microsymbionts across Brazilian biomes reveals a high diversity of Paraburkholderia nodulating endemic species, but also that Cupriavidus is common as a symbiont of widespread species.</title>
        <authorList>
            <person name="Rouws L."/>
            <person name="Barauna A."/>
            <person name="Beukes C."/>
            <person name="Rouws J.R.C."/>
            <person name="De Faria S.M."/>
            <person name="Gross E."/>
            <person name="Bueno Dos Reis Junior F."/>
            <person name="Simon M.F."/>
            <person name="Maluk M."/>
            <person name="Odee D.W."/>
            <person name="Kenicer G."/>
            <person name="Young J.P.W."/>
            <person name="Reis V.M."/>
            <person name="Zilli J."/>
            <person name="James E.K."/>
        </authorList>
    </citation>
    <scope>NUCLEOTIDE SEQUENCE [LARGE SCALE GENOMIC DNA]</scope>
    <source>
        <strain evidence="2 3">BR14375</strain>
    </source>
</reference>
<evidence type="ECO:0000313" key="2">
    <source>
        <dbReference type="EMBL" id="MEX3753613.1"/>
    </source>
</evidence>
<proteinExistence type="predicted"/>
<keyword evidence="3" id="KW-1185">Reference proteome</keyword>
<accession>A0ABV3WK89</accession>
<comment type="caution">
    <text evidence="2">The sequence shown here is derived from an EMBL/GenBank/DDBJ whole genome shotgun (WGS) entry which is preliminary data.</text>
</comment>
<protein>
    <submittedName>
        <fullName evidence="2">Uncharacterized protein</fullName>
    </submittedName>
</protein>
<organism evidence="2 3">
    <name type="scientific">Paraburkholderia phenoliruptrix</name>
    <dbReference type="NCBI Taxonomy" id="252970"/>
    <lineage>
        <taxon>Bacteria</taxon>
        <taxon>Pseudomonadati</taxon>
        <taxon>Pseudomonadota</taxon>
        <taxon>Betaproteobacteria</taxon>
        <taxon>Burkholderiales</taxon>
        <taxon>Burkholderiaceae</taxon>
        <taxon>Paraburkholderia</taxon>
    </lineage>
</organism>
<dbReference type="Proteomes" id="UP001558535">
    <property type="component" value="Unassembled WGS sequence"/>
</dbReference>